<keyword evidence="3 4" id="KW-1015">Disulfide bond</keyword>
<evidence type="ECO:0000256" key="1">
    <source>
        <dbReference type="ARBA" id="ARBA00022659"/>
    </source>
</evidence>
<dbReference type="Gene3D" id="2.10.70.10">
    <property type="entry name" value="Complement Module, domain 1"/>
    <property type="match status" value="3"/>
</dbReference>
<dbReference type="InterPro" id="IPR051503">
    <property type="entry name" value="ComplSys_Reg/VirEntry_Med"/>
</dbReference>
<dbReference type="SMART" id="SM00032">
    <property type="entry name" value="CCP"/>
    <property type="match status" value="3"/>
</dbReference>
<feature type="disulfide bond" evidence="4">
    <location>
        <begin position="71"/>
        <end position="114"/>
    </location>
</feature>
<evidence type="ECO:0000313" key="6">
    <source>
        <dbReference type="Ensembl" id="ENSAMEP00000030541.1"/>
    </source>
</evidence>
<reference evidence="6" key="2">
    <citation type="submission" date="2025-08" db="UniProtKB">
        <authorList>
            <consortium name="Ensembl"/>
        </authorList>
    </citation>
    <scope>IDENTIFICATION</scope>
</reference>
<dbReference type="PANTHER" id="PTHR45785">
    <property type="entry name" value="COMPLEMENT FACTOR H-RELATED"/>
    <property type="match status" value="1"/>
</dbReference>
<dbReference type="GO" id="GO:0006956">
    <property type="term" value="P:complement activation"/>
    <property type="evidence" value="ECO:0007669"/>
    <property type="project" value="TreeGrafter"/>
</dbReference>
<reference evidence="6" key="3">
    <citation type="submission" date="2025-09" db="UniProtKB">
        <authorList>
            <consortium name="Ensembl"/>
        </authorList>
    </citation>
    <scope>IDENTIFICATION</scope>
</reference>
<evidence type="ECO:0000313" key="7">
    <source>
        <dbReference type="Proteomes" id="UP000008912"/>
    </source>
</evidence>
<evidence type="ECO:0000259" key="5">
    <source>
        <dbReference type="PROSITE" id="PS50923"/>
    </source>
</evidence>
<dbReference type="GeneTree" id="ENSGT00940000154386"/>
<dbReference type="InParanoid" id="A0A7N5P523"/>
<dbReference type="AlphaFoldDB" id="A0A7N5P523"/>
<dbReference type="FunFam" id="2.10.70.10:FF:000060">
    <property type="entry name" value="Complement inhibitory factor H"/>
    <property type="match status" value="1"/>
</dbReference>
<proteinExistence type="predicted"/>
<feature type="domain" description="Sushi" evidence="5">
    <location>
        <begin position="8"/>
        <end position="66"/>
    </location>
</feature>
<evidence type="ECO:0000256" key="2">
    <source>
        <dbReference type="ARBA" id="ARBA00022729"/>
    </source>
</evidence>
<dbReference type="Proteomes" id="UP000008912">
    <property type="component" value="Unassembled WGS sequence"/>
</dbReference>
<organism evidence="6 7">
    <name type="scientific">Ailuropoda melanoleuca</name>
    <name type="common">Giant panda</name>
    <dbReference type="NCBI Taxonomy" id="9646"/>
    <lineage>
        <taxon>Eukaryota</taxon>
        <taxon>Metazoa</taxon>
        <taxon>Chordata</taxon>
        <taxon>Craniata</taxon>
        <taxon>Vertebrata</taxon>
        <taxon>Euteleostomi</taxon>
        <taxon>Mammalia</taxon>
        <taxon>Eutheria</taxon>
        <taxon>Laurasiatheria</taxon>
        <taxon>Carnivora</taxon>
        <taxon>Caniformia</taxon>
        <taxon>Ursidae</taxon>
        <taxon>Ailuropoda</taxon>
    </lineage>
</organism>
<dbReference type="Pfam" id="PF00084">
    <property type="entry name" value="Sushi"/>
    <property type="match status" value="2"/>
</dbReference>
<accession>A0A7N5P523</accession>
<dbReference type="GO" id="GO:0001851">
    <property type="term" value="F:complement component C3b binding"/>
    <property type="evidence" value="ECO:0007669"/>
    <property type="project" value="TreeGrafter"/>
</dbReference>
<keyword evidence="2" id="KW-0732">Signal</keyword>
<dbReference type="GO" id="GO:0005615">
    <property type="term" value="C:extracellular space"/>
    <property type="evidence" value="ECO:0007669"/>
    <property type="project" value="TreeGrafter"/>
</dbReference>
<evidence type="ECO:0000256" key="3">
    <source>
        <dbReference type="ARBA" id="ARBA00023157"/>
    </source>
</evidence>
<dbReference type="Ensembl" id="ENSAMET00000025594.1">
    <property type="protein sequence ID" value="ENSAMEP00000030541.1"/>
    <property type="gene ID" value="ENSAMEG00000026750.1"/>
</dbReference>
<keyword evidence="7" id="KW-1185">Reference proteome</keyword>
<dbReference type="InterPro" id="IPR035976">
    <property type="entry name" value="Sushi/SCR/CCP_sf"/>
</dbReference>
<dbReference type="SUPFAM" id="SSF57535">
    <property type="entry name" value="Complement control module/SCR domain"/>
    <property type="match status" value="3"/>
</dbReference>
<protein>
    <recommendedName>
        <fullName evidence="5">Sushi domain-containing protein</fullName>
    </recommendedName>
</protein>
<sequence>NWEPCVDVRCSSPPEIQNGQFAHAIKEKYLPQEKVHYRCNTRYALLGSPFITCLKTGWTERPRCTDMGGNCGRPPPVENGDIVSSPKLTYLDTESVFYQCQNFYKMAGSPRVTCQNGRWSQTPTCRAACTASEEDMREHNIKLSWGNGDKIYSDDGNVVQFECRRGYKPAPDTRPFRVYCVNGKFDYPDCIPK</sequence>
<dbReference type="InterPro" id="IPR000436">
    <property type="entry name" value="Sushi_SCR_CCP_dom"/>
</dbReference>
<dbReference type="FunFam" id="2.10.70.10:FF:000026">
    <property type="entry name" value="Complement inhibitory factor H"/>
    <property type="match status" value="1"/>
</dbReference>
<keyword evidence="1 4" id="KW-0768">Sushi</keyword>
<reference evidence="6 7" key="1">
    <citation type="journal article" date="2010" name="Nature">
        <title>The sequence and de novo assembly of the giant panda genome.</title>
        <authorList>
            <person name="Li R."/>
            <person name="Fan W."/>
            <person name="Tian G."/>
            <person name="Zhu H."/>
            <person name="He L."/>
            <person name="Cai J."/>
            <person name="Huang Q."/>
            <person name="Cai Q."/>
            <person name="Li B."/>
            <person name="Bai Y."/>
            <person name="Zhang Z."/>
            <person name="Zhang Y."/>
            <person name="Wang W."/>
            <person name="Li J."/>
            <person name="Wei F."/>
            <person name="Li H."/>
            <person name="Jian M."/>
            <person name="Li J."/>
            <person name="Zhang Z."/>
            <person name="Nielsen R."/>
            <person name="Li D."/>
            <person name="Gu W."/>
            <person name="Yang Z."/>
            <person name="Xuan Z."/>
            <person name="Ryder O.A."/>
            <person name="Leung F.C."/>
            <person name="Zhou Y."/>
            <person name="Cao J."/>
            <person name="Sun X."/>
            <person name="Fu Y."/>
            <person name="Fang X."/>
            <person name="Guo X."/>
            <person name="Wang B."/>
            <person name="Hou R."/>
            <person name="Shen F."/>
            <person name="Mu B."/>
            <person name="Ni P."/>
            <person name="Lin R."/>
            <person name="Qian W."/>
            <person name="Wang G."/>
            <person name="Yu C."/>
            <person name="Nie W."/>
            <person name="Wang J."/>
            <person name="Wu Z."/>
            <person name="Liang H."/>
            <person name="Min J."/>
            <person name="Wu Q."/>
            <person name="Cheng S."/>
            <person name="Ruan J."/>
            <person name="Wang M."/>
            <person name="Shi Z."/>
            <person name="Wen M."/>
            <person name="Liu B."/>
            <person name="Ren X."/>
            <person name="Zheng H."/>
            <person name="Dong D."/>
            <person name="Cook K."/>
            <person name="Shan G."/>
            <person name="Zhang H."/>
            <person name="Kosiol C."/>
            <person name="Xie X."/>
            <person name="Lu Z."/>
            <person name="Zheng H."/>
            <person name="Li Y."/>
            <person name="Steiner C.C."/>
            <person name="Lam T.T."/>
            <person name="Lin S."/>
            <person name="Zhang Q."/>
            <person name="Li G."/>
            <person name="Tian J."/>
            <person name="Gong T."/>
            <person name="Liu H."/>
            <person name="Zhang D."/>
            <person name="Fang L."/>
            <person name="Ye C."/>
            <person name="Zhang J."/>
            <person name="Hu W."/>
            <person name="Xu A."/>
            <person name="Ren Y."/>
            <person name="Zhang G."/>
            <person name="Bruford M.W."/>
            <person name="Li Q."/>
            <person name="Ma L."/>
            <person name="Guo Y."/>
            <person name="An N."/>
            <person name="Hu Y."/>
            <person name="Zheng Y."/>
            <person name="Shi Y."/>
            <person name="Li Z."/>
            <person name="Liu Q."/>
            <person name="Chen Y."/>
            <person name="Zhao J."/>
            <person name="Qu N."/>
            <person name="Zhao S."/>
            <person name="Tian F."/>
            <person name="Wang X."/>
            <person name="Wang H."/>
            <person name="Xu L."/>
            <person name="Liu X."/>
            <person name="Vinar T."/>
            <person name="Wang Y."/>
            <person name="Lam T.W."/>
            <person name="Yiu S.M."/>
            <person name="Liu S."/>
            <person name="Zhang H."/>
            <person name="Li D."/>
            <person name="Huang Y."/>
            <person name="Wang X."/>
            <person name="Yang G."/>
            <person name="Jiang Z."/>
            <person name="Wang J."/>
            <person name="Qin N."/>
            <person name="Li L."/>
            <person name="Li J."/>
            <person name="Bolund L."/>
            <person name="Kristiansen K."/>
            <person name="Wong G.K."/>
            <person name="Olson M."/>
            <person name="Zhang X."/>
            <person name="Li S."/>
            <person name="Yang H."/>
            <person name="Wang J."/>
            <person name="Wang J."/>
        </authorList>
    </citation>
    <scope>NUCLEOTIDE SEQUENCE [LARGE SCALE GENOMIC DNA]</scope>
</reference>
<name>A0A7N5P523_AILME</name>
<feature type="domain" description="Sushi" evidence="5">
    <location>
        <begin position="69"/>
        <end position="127"/>
    </location>
</feature>
<dbReference type="CDD" id="cd00033">
    <property type="entry name" value="CCP"/>
    <property type="match status" value="2"/>
</dbReference>
<feature type="disulfide bond" evidence="4">
    <location>
        <begin position="10"/>
        <end position="53"/>
    </location>
</feature>
<comment type="caution">
    <text evidence="4">Lacks conserved residue(s) required for the propagation of feature annotation.</text>
</comment>
<evidence type="ECO:0000256" key="4">
    <source>
        <dbReference type="PROSITE-ProRule" id="PRU00302"/>
    </source>
</evidence>
<dbReference type="PANTHER" id="PTHR45785:SF7">
    <property type="entry name" value="COMPLEMENT FACTOR H"/>
    <property type="match status" value="1"/>
</dbReference>
<dbReference type="PROSITE" id="PS50923">
    <property type="entry name" value="SUSHI"/>
    <property type="match status" value="2"/>
</dbReference>